<keyword evidence="4 6" id="KW-1133">Transmembrane helix</keyword>
<protein>
    <recommendedName>
        <fullName evidence="7">Cache domain-containing protein</fullName>
    </recommendedName>
</protein>
<keyword evidence="5 6" id="KW-0472">Membrane</keyword>
<keyword evidence="9" id="KW-1185">Reference proteome</keyword>
<dbReference type="AlphaFoldDB" id="A0A1X9NBV1"/>
<dbReference type="CDD" id="cd18774">
    <property type="entry name" value="PDC2_HK_sensor"/>
    <property type="match status" value="1"/>
</dbReference>
<evidence type="ECO:0000256" key="3">
    <source>
        <dbReference type="ARBA" id="ARBA00022692"/>
    </source>
</evidence>
<keyword evidence="2" id="KW-1003">Cell membrane</keyword>
<dbReference type="Gene3D" id="3.30.450.20">
    <property type="entry name" value="PAS domain"/>
    <property type="match status" value="1"/>
</dbReference>
<dbReference type="KEGG" id="osg:BST96_11265"/>
<evidence type="ECO:0000313" key="8">
    <source>
        <dbReference type="EMBL" id="ARN74651.1"/>
    </source>
</evidence>
<evidence type="ECO:0000256" key="2">
    <source>
        <dbReference type="ARBA" id="ARBA00022475"/>
    </source>
</evidence>
<dbReference type="GO" id="GO:0005886">
    <property type="term" value="C:plasma membrane"/>
    <property type="evidence" value="ECO:0007669"/>
    <property type="project" value="UniProtKB-SubCell"/>
</dbReference>
<dbReference type="STRING" id="716816.BST96_11265"/>
<accession>A0A1X9NBV1</accession>
<gene>
    <name evidence="8" type="ORF">BST96_11265</name>
</gene>
<feature type="domain" description="Cache" evidence="7">
    <location>
        <begin position="140"/>
        <end position="314"/>
    </location>
</feature>
<comment type="subcellular location">
    <subcellularLocation>
        <location evidence="1">Cell membrane</location>
        <topology evidence="1">Multi-pass membrane protein</topology>
    </subcellularLocation>
</comment>
<reference evidence="8 9" key="1">
    <citation type="submission" date="2016-11" db="EMBL/GenBank/DDBJ databases">
        <title>Trade-off between light-utilization and light-protection in marine flavobacteria.</title>
        <authorList>
            <person name="Kumagai Y."/>
        </authorList>
    </citation>
    <scope>NUCLEOTIDE SEQUENCE [LARGE SCALE GENOMIC DNA]</scope>
    <source>
        <strain evidence="8 9">NBRC 107125</strain>
    </source>
</reference>
<evidence type="ECO:0000256" key="1">
    <source>
        <dbReference type="ARBA" id="ARBA00004651"/>
    </source>
</evidence>
<evidence type="ECO:0000313" key="9">
    <source>
        <dbReference type="Proteomes" id="UP000193450"/>
    </source>
</evidence>
<name>A0A1X9NBV1_9GAMM</name>
<evidence type="ECO:0000256" key="5">
    <source>
        <dbReference type="ARBA" id="ARBA00023136"/>
    </source>
</evidence>
<proteinExistence type="predicted"/>
<dbReference type="InterPro" id="IPR033479">
    <property type="entry name" value="dCache_1"/>
</dbReference>
<dbReference type="EMBL" id="CP019343">
    <property type="protein sequence ID" value="ARN74651.1"/>
    <property type="molecule type" value="Genomic_DNA"/>
</dbReference>
<evidence type="ECO:0000256" key="4">
    <source>
        <dbReference type="ARBA" id="ARBA00022989"/>
    </source>
</evidence>
<feature type="transmembrane region" description="Helical" evidence="6">
    <location>
        <begin position="342"/>
        <end position="361"/>
    </location>
</feature>
<dbReference type="Proteomes" id="UP000193450">
    <property type="component" value="Chromosome"/>
</dbReference>
<evidence type="ECO:0000256" key="6">
    <source>
        <dbReference type="SAM" id="Phobius"/>
    </source>
</evidence>
<keyword evidence="3 6" id="KW-0812">Transmembrane</keyword>
<dbReference type="RefSeq" id="WP_085758801.1">
    <property type="nucleotide sequence ID" value="NZ_CP019343.1"/>
</dbReference>
<dbReference type="Pfam" id="PF02743">
    <property type="entry name" value="dCache_1"/>
    <property type="match status" value="1"/>
</dbReference>
<sequence>MSNKTNRFWLLPTLGLLLVVLVLGYAINRTIINTTIEHNAERFQLLNQLRRNALVEYFETTKAEIVFWSLNPQLLSHQQTLVNRWAIYADQIGYASTQLRKFYISNNPFPLGERHQLSDAGDGSIYSEVHADIHPMAKMFVTERGYYDLFLINNTGDIFYSVQKEDDFGTNLVSGQYKDSGLAHVFKRAINNPGTVAFSDLEHYQPSNGDPAMFMATSLSNEKGEVLGVLALQLPTAKIENIMNFDGGMGESGETYLVGKDQLMRSQSRFSTERTSLKVKVDTTTTRRALAGEKGVEFTDDYRGIRVLSAFDSVTFDTVNWAVMAEIDEAEIIDNVAQARPAIAALISLLYALSLWSVWLFKDEDLGSDTGSFNFDTDSSDFSTTD</sequence>
<evidence type="ECO:0000259" key="7">
    <source>
        <dbReference type="Pfam" id="PF02743"/>
    </source>
</evidence>
<dbReference type="OrthoDB" id="9806704at2"/>
<organism evidence="8 9">
    <name type="scientific">Oceanicoccus sagamiensis</name>
    <dbReference type="NCBI Taxonomy" id="716816"/>
    <lineage>
        <taxon>Bacteria</taxon>
        <taxon>Pseudomonadati</taxon>
        <taxon>Pseudomonadota</taxon>
        <taxon>Gammaproteobacteria</taxon>
        <taxon>Cellvibrionales</taxon>
        <taxon>Spongiibacteraceae</taxon>
        <taxon>Oceanicoccus</taxon>
    </lineage>
</organism>